<feature type="domain" description="PAS" evidence="13">
    <location>
        <begin position="260"/>
        <end position="315"/>
    </location>
</feature>
<evidence type="ECO:0000256" key="1">
    <source>
        <dbReference type="ARBA" id="ARBA00000085"/>
    </source>
</evidence>
<dbReference type="GO" id="GO:0004673">
    <property type="term" value="F:protein histidine kinase activity"/>
    <property type="evidence" value="ECO:0007669"/>
    <property type="project" value="UniProtKB-EC"/>
</dbReference>
<dbReference type="InterPro" id="IPR050398">
    <property type="entry name" value="HssS/ArlS-like"/>
</dbReference>
<dbReference type="EC" id="2.7.13.3" evidence="3"/>
<reference evidence="15 16" key="1">
    <citation type="submission" date="2023-11" db="EMBL/GenBank/DDBJ databases">
        <title>Peredibacter starrii A3.12.</title>
        <authorList>
            <person name="Mitchell R.J."/>
        </authorList>
    </citation>
    <scope>NUCLEOTIDE SEQUENCE [LARGE SCALE GENOMIC DNA]</scope>
    <source>
        <strain evidence="15 16">A3.12</strain>
    </source>
</reference>
<organism evidence="15 16">
    <name type="scientific">Peredibacter starrii</name>
    <dbReference type="NCBI Taxonomy" id="28202"/>
    <lineage>
        <taxon>Bacteria</taxon>
        <taxon>Pseudomonadati</taxon>
        <taxon>Bdellovibrionota</taxon>
        <taxon>Bacteriovoracia</taxon>
        <taxon>Bacteriovoracales</taxon>
        <taxon>Bacteriovoracaceae</taxon>
        <taxon>Peredibacter</taxon>
    </lineage>
</organism>
<evidence type="ECO:0000256" key="9">
    <source>
        <dbReference type="ARBA" id="ARBA00022840"/>
    </source>
</evidence>
<evidence type="ECO:0000313" key="16">
    <source>
        <dbReference type="Proteomes" id="UP001324634"/>
    </source>
</evidence>
<keyword evidence="12" id="KW-0812">Transmembrane</keyword>
<keyword evidence="12" id="KW-1133">Transmembrane helix</keyword>
<dbReference type="Pfam" id="PF13426">
    <property type="entry name" value="PAS_9"/>
    <property type="match status" value="1"/>
</dbReference>
<evidence type="ECO:0000256" key="10">
    <source>
        <dbReference type="ARBA" id="ARBA00023012"/>
    </source>
</evidence>
<evidence type="ECO:0000256" key="7">
    <source>
        <dbReference type="ARBA" id="ARBA00022741"/>
    </source>
</evidence>
<dbReference type="InterPro" id="IPR003660">
    <property type="entry name" value="HAMP_dom"/>
</dbReference>
<comment type="subcellular location">
    <subcellularLocation>
        <location evidence="2">Cell membrane</location>
        <topology evidence="2">Multi-pass membrane protein</topology>
    </subcellularLocation>
</comment>
<dbReference type="Pfam" id="PF00672">
    <property type="entry name" value="HAMP"/>
    <property type="match status" value="1"/>
</dbReference>
<keyword evidence="8" id="KW-0418">Kinase</keyword>
<dbReference type="GO" id="GO:0005886">
    <property type="term" value="C:plasma membrane"/>
    <property type="evidence" value="ECO:0007669"/>
    <property type="project" value="UniProtKB-SubCell"/>
</dbReference>
<sequence>MKLSLKRRVAFSFIIANIVVLVMGFTVFFFLDSLNNQISNITVNSNKISLLTDEVRISAVSILKMQKKILTTKPTGEDLKRLENLCEGFQSQLQRLDSFYTEVEAKKIISKMQGYVDSLKTIVSKSSLFYRDGEGISTINELTDKILEAFSEFQDIQYFQNEQRDKQVKAIIGETRRNMLITLIITFLGTILLSLVVPGKIAMPFKKINDAVRELQDVNFDVSIYYDQDDEIGELARELNKMIVNMKKFEQLRTDRISVEHRKFDTLANMIKKNIMISNAKGELIYMNNPMYSTLEMQSDDVINKNITDTLIPDSIVETFELAIKRRSKIENAEITIPKRKKVIDPATGEYVFEDTEEAYQGYANVIPIRAKESNLDYYMMIISKEVFV</sequence>
<evidence type="ECO:0000256" key="12">
    <source>
        <dbReference type="SAM" id="Phobius"/>
    </source>
</evidence>
<dbReference type="KEGG" id="psti:SOO65_19900"/>
<keyword evidence="4" id="KW-1003">Cell membrane</keyword>
<proteinExistence type="predicted"/>
<name>A0AAX4HPC7_9BACT</name>
<keyword evidence="5" id="KW-0597">Phosphoprotein</keyword>
<keyword evidence="16" id="KW-1185">Reference proteome</keyword>
<feature type="transmembrane region" description="Helical" evidence="12">
    <location>
        <begin position="179"/>
        <end position="197"/>
    </location>
</feature>
<accession>A0AAX4HPC7</accession>
<evidence type="ECO:0000313" key="15">
    <source>
        <dbReference type="EMBL" id="WPU64962.1"/>
    </source>
</evidence>
<evidence type="ECO:0000259" key="13">
    <source>
        <dbReference type="PROSITE" id="PS50112"/>
    </source>
</evidence>
<dbReference type="SMART" id="SM00304">
    <property type="entry name" value="HAMP"/>
    <property type="match status" value="1"/>
</dbReference>
<feature type="transmembrane region" description="Helical" evidence="12">
    <location>
        <begin position="9"/>
        <end position="31"/>
    </location>
</feature>
<dbReference type="PROSITE" id="PS50885">
    <property type="entry name" value="HAMP"/>
    <property type="match status" value="1"/>
</dbReference>
<evidence type="ECO:0000259" key="14">
    <source>
        <dbReference type="PROSITE" id="PS50885"/>
    </source>
</evidence>
<feature type="domain" description="HAMP" evidence="14">
    <location>
        <begin position="199"/>
        <end position="251"/>
    </location>
</feature>
<dbReference type="AlphaFoldDB" id="A0AAX4HPC7"/>
<dbReference type="EMBL" id="CP139487">
    <property type="protein sequence ID" value="WPU64962.1"/>
    <property type="molecule type" value="Genomic_DNA"/>
</dbReference>
<keyword evidence="7" id="KW-0547">Nucleotide-binding</keyword>
<evidence type="ECO:0000256" key="2">
    <source>
        <dbReference type="ARBA" id="ARBA00004651"/>
    </source>
</evidence>
<dbReference type="SUPFAM" id="SSF158472">
    <property type="entry name" value="HAMP domain-like"/>
    <property type="match status" value="1"/>
</dbReference>
<dbReference type="Proteomes" id="UP001324634">
    <property type="component" value="Chromosome"/>
</dbReference>
<dbReference type="CDD" id="cd06225">
    <property type="entry name" value="HAMP"/>
    <property type="match status" value="1"/>
</dbReference>
<keyword evidence="9" id="KW-0067">ATP-binding</keyword>
<dbReference type="PANTHER" id="PTHR45528">
    <property type="entry name" value="SENSOR HISTIDINE KINASE CPXA"/>
    <property type="match status" value="1"/>
</dbReference>
<dbReference type="InterPro" id="IPR000014">
    <property type="entry name" value="PAS"/>
</dbReference>
<dbReference type="SUPFAM" id="SSF55785">
    <property type="entry name" value="PYP-like sensor domain (PAS domain)"/>
    <property type="match status" value="1"/>
</dbReference>
<dbReference type="GO" id="GO:0000160">
    <property type="term" value="P:phosphorelay signal transduction system"/>
    <property type="evidence" value="ECO:0007669"/>
    <property type="project" value="UniProtKB-KW"/>
</dbReference>
<dbReference type="GO" id="GO:0005524">
    <property type="term" value="F:ATP binding"/>
    <property type="evidence" value="ECO:0007669"/>
    <property type="project" value="UniProtKB-KW"/>
</dbReference>
<dbReference type="RefSeq" id="WP_321394761.1">
    <property type="nucleotide sequence ID" value="NZ_CP139487.1"/>
</dbReference>
<keyword evidence="11 12" id="KW-0472">Membrane</keyword>
<dbReference type="PROSITE" id="PS50112">
    <property type="entry name" value="PAS"/>
    <property type="match status" value="1"/>
</dbReference>
<dbReference type="Gene3D" id="6.10.340.10">
    <property type="match status" value="1"/>
</dbReference>
<dbReference type="PANTHER" id="PTHR45528:SF1">
    <property type="entry name" value="SENSOR HISTIDINE KINASE CPXA"/>
    <property type="match status" value="1"/>
</dbReference>
<keyword evidence="10" id="KW-0902">Two-component regulatory system</keyword>
<evidence type="ECO:0000256" key="11">
    <source>
        <dbReference type="ARBA" id="ARBA00023136"/>
    </source>
</evidence>
<evidence type="ECO:0000256" key="3">
    <source>
        <dbReference type="ARBA" id="ARBA00012438"/>
    </source>
</evidence>
<dbReference type="InterPro" id="IPR035965">
    <property type="entry name" value="PAS-like_dom_sf"/>
</dbReference>
<protein>
    <recommendedName>
        <fullName evidence="3">histidine kinase</fullName>
        <ecNumber evidence="3">2.7.13.3</ecNumber>
    </recommendedName>
</protein>
<evidence type="ECO:0000256" key="8">
    <source>
        <dbReference type="ARBA" id="ARBA00022777"/>
    </source>
</evidence>
<gene>
    <name evidence="15" type="ORF">SOO65_19900</name>
</gene>
<comment type="catalytic activity">
    <reaction evidence="1">
        <text>ATP + protein L-histidine = ADP + protein N-phospho-L-histidine.</text>
        <dbReference type="EC" id="2.7.13.3"/>
    </reaction>
</comment>
<keyword evidence="6" id="KW-0808">Transferase</keyword>
<evidence type="ECO:0000256" key="6">
    <source>
        <dbReference type="ARBA" id="ARBA00022679"/>
    </source>
</evidence>
<evidence type="ECO:0000256" key="5">
    <source>
        <dbReference type="ARBA" id="ARBA00022553"/>
    </source>
</evidence>
<evidence type="ECO:0000256" key="4">
    <source>
        <dbReference type="ARBA" id="ARBA00022475"/>
    </source>
</evidence>
<dbReference type="Gene3D" id="3.30.450.20">
    <property type="entry name" value="PAS domain"/>
    <property type="match status" value="1"/>
</dbReference>